<evidence type="ECO:0000256" key="14">
    <source>
        <dbReference type="ARBA" id="ARBA00022737"/>
    </source>
</evidence>
<dbReference type="InterPro" id="IPR050333">
    <property type="entry name" value="SLRP"/>
</dbReference>
<dbReference type="InterPro" id="IPR008271">
    <property type="entry name" value="Ser/Thr_kinase_AS"/>
</dbReference>
<dbReference type="PROSITE" id="PS50011">
    <property type="entry name" value="PROTEIN_KINASE_DOM"/>
    <property type="match status" value="1"/>
</dbReference>
<dbReference type="PROSITE" id="PS51450">
    <property type="entry name" value="LRR"/>
    <property type="match status" value="2"/>
</dbReference>
<evidence type="ECO:0000256" key="13">
    <source>
        <dbReference type="ARBA" id="ARBA00022729"/>
    </source>
</evidence>
<evidence type="ECO:0000313" key="27">
    <source>
        <dbReference type="Proteomes" id="UP001228049"/>
    </source>
</evidence>
<dbReference type="SUPFAM" id="SSF52058">
    <property type="entry name" value="L domain-like"/>
    <property type="match status" value="1"/>
</dbReference>
<dbReference type="Proteomes" id="UP001228049">
    <property type="component" value="Unassembled WGS sequence"/>
</dbReference>
<keyword evidence="8" id="KW-0723">Serine/threonine-protein kinase</keyword>
<protein>
    <recommendedName>
        <fullName evidence="6">Fibromodulin</fullName>
        <ecNumber evidence="5">2.7.11.1</ecNumber>
    </recommendedName>
    <alternativeName>
        <fullName evidence="22">Keratan sulfate proteoglycan fibromodulin</fullName>
    </alternativeName>
</protein>
<keyword evidence="16" id="KW-0418">Kinase</keyword>
<dbReference type="InterPro" id="IPR003591">
    <property type="entry name" value="Leu-rich_rpt_typical-subtyp"/>
</dbReference>
<comment type="subcellular location">
    <subcellularLocation>
        <location evidence="1">Secreted</location>
        <location evidence="1">Extracellular space</location>
        <location evidence="1">Extracellular matrix</location>
    </subcellularLocation>
</comment>
<comment type="caution">
    <text evidence="26">The sequence shown here is derived from an EMBL/GenBank/DDBJ whole genome shotgun (WGS) entry which is preliminary data.</text>
</comment>
<keyword evidence="11" id="KW-0433">Leucine-rich repeat</keyword>
<dbReference type="GO" id="GO:0004674">
    <property type="term" value="F:protein serine/threonine kinase activity"/>
    <property type="evidence" value="ECO:0007669"/>
    <property type="project" value="UniProtKB-KW"/>
</dbReference>
<evidence type="ECO:0000256" key="7">
    <source>
        <dbReference type="ARBA" id="ARBA00022525"/>
    </source>
</evidence>
<dbReference type="EMBL" id="JASDAP010000008">
    <property type="protein sequence ID" value="KAK1899192.1"/>
    <property type="molecule type" value="Genomic_DNA"/>
</dbReference>
<evidence type="ECO:0000256" key="16">
    <source>
        <dbReference type="ARBA" id="ARBA00022777"/>
    </source>
</evidence>
<dbReference type="InterPro" id="IPR000719">
    <property type="entry name" value="Prot_kinase_dom"/>
</dbReference>
<keyword evidence="12" id="KW-0808">Transferase</keyword>
<dbReference type="Gene3D" id="4.10.1170.10">
    <property type="entry name" value="MAP kinase activated protein kinase 2"/>
    <property type="match status" value="1"/>
</dbReference>
<dbReference type="SMART" id="SM00220">
    <property type="entry name" value="S_TKc"/>
    <property type="match status" value="1"/>
</dbReference>
<dbReference type="Pfam" id="PF13516">
    <property type="entry name" value="LRR_6"/>
    <property type="match status" value="1"/>
</dbReference>
<reference evidence="26" key="1">
    <citation type="submission" date="2023-04" db="EMBL/GenBank/DDBJ databases">
        <title>Chromosome-level genome of Chaenocephalus aceratus.</title>
        <authorList>
            <person name="Park H."/>
        </authorList>
    </citation>
    <scope>NUCLEOTIDE SEQUENCE</scope>
    <source>
        <strain evidence="26">DE</strain>
        <tissue evidence="26">Muscle</tissue>
    </source>
</reference>
<evidence type="ECO:0000256" key="12">
    <source>
        <dbReference type="ARBA" id="ARBA00022679"/>
    </source>
</evidence>
<comment type="similarity">
    <text evidence="3">Belongs to the protein kinase superfamily. CAMK Ser/Thr protein kinase family.</text>
</comment>
<dbReference type="SMART" id="SM00013">
    <property type="entry name" value="LRRNT"/>
    <property type="match status" value="1"/>
</dbReference>
<comment type="function">
    <text evidence="21">Affects the rate of fibrils formation. May have a primary role in collagen fibrillogenesis.</text>
</comment>
<evidence type="ECO:0000256" key="10">
    <source>
        <dbReference type="ARBA" id="ARBA00022553"/>
    </source>
</evidence>
<evidence type="ECO:0000256" key="4">
    <source>
        <dbReference type="ARBA" id="ARBA00011226"/>
    </source>
</evidence>
<dbReference type="Gene3D" id="1.10.510.10">
    <property type="entry name" value="Transferase(Phosphotransferase) domain 1"/>
    <property type="match status" value="2"/>
</dbReference>
<dbReference type="InterPro" id="IPR000372">
    <property type="entry name" value="LRRNT"/>
</dbReference>
<comment type="subunit">
    <text evidence="4">Binds to type I and type II collagen.</text>
</comment>
<evidence type="ECO:0000256" key="18">
    <source>
        <dbReference type="ARBA" id="ARBA00022974"/>
    </source>
</evidence>
<accession>A0AAD9CDV4</accession>
<proteinExistence type="inferred from homology"/>
<name>A0AAD9CDV4_DISEL</name>
<gene>
    <name evidence="26" type="ORF">KUDE01_018714</name>
</gene>
<keyword evidence="27" id="KW-1185">Reference proteome</keyword>
<evidence type="ECO:0000256" key="15">
    <source>
        <dbReference type="ARBA" id="ARBA00022741"/>
    </source>
</evidence>
<feature type="domain" description="Protein kinase" evidence="25">
    <location>
        <begin position="1"/>
        <end position="142"/>
    </location>
</feature>
<dbReference type="GO" id="GO:0005524">
    <property type="term" value="F:ATP binding"/>
    <property type="evidence" value="ECO:0007669"/>
    <property type="project" value="UniProtKB-KW"/>
</dbReference>
<dbReference type="SMART" id="SM00364">
    <property type="entry name" value="LRR_BAC"/>
    <property type="match status" value="4"/>
</dbReference>
<dbReference type="GO" id="GO:0005615">
    <property type="term" value="C:extracellular space"/>
    <property type="evidence" value="ECO:0007669"/>
    <property type="project" value="TreeGrafter"/>
</dbReference>
<evidence type="ECO:0000256" key="5">
    <source>
        <dbReference type="ARBA" id="ARBA00012513"/>
    </source>
</evidence>
<organism evidence="26 27">
    <name type="scientific">Dissostichus eleginoides</name>
    <name type="common">Patagonian toothfish</name>
    <name type="synonym">Dissostichus amissus</name>
    <dbReference type="NCBI Taxonomy" id="100907"/>
    <lineage>
        <taxon>Eukaryota</taxon>
        <taxon>Metazoa</taxon>
        <taxon>Chordata</taxon>
        <taxon>Craniata</taxon>
        <taxon>Vertebrata</taxon>
        <taxon>Euteleostomi</taxon>
        <taxon>Actinopterygii</taxon>
        <taxon>Neopterygii</taxon>
        <taxon>Teleostei</taxon>
        <taxon>Neoteleostei</taxon>
        <taxon>Acanthomorphata</taxon>
        <taxon>Eupercaria</taxon>
        <taxon>Perciformes</taxon>
        <taxon>Notothenioidei</taxon>
        <taxon>Nototheniidae</taxon>
        <taxon>Dissostichus</taxon>
    </lineage>
</organism>
<evidence type="ECO:0000256" key="11">
    <source>
        <dbReference type="ARBA" id="ARBA00022614"/>
    </source>
</evidence>
<keyword evidence="17" id="KW-0067">ATP-binding</keyword>
<keyword evidence="15" id="KW-0547">Nucleotide-binding</keyword>
<dbReference type="Pfam" id="PF01462">
    <property type="entry name" value="LRRNT"/>
    <property type="match status" value="1"/>
</dbReference>
<evidence type="ECO:0000256" key="23">
    <source>
        <dbReference type="ARBA" id="ARBA00047899"/>
    </source>
</evidence>
<dbReference type="EC" id="2.7.11.1" evidence="5"/>
<keyword evidence="9" id="KW-0272">Extracellular matrix</keyword>
<dbReference type="InterPro" id="IPR001611">
    <property type="entry name" value="Leu-rich_rpt"/>
</dbReference>
<dbReference type="Pfam" id="PF00069">
    <property type="entry name" value="Pkinase"/>
    <property type="match status" value="1"/>
</dbReference>
<evidence type="ECO:0000256" key="22">
    <source>
        <dbReference type="ARBA" id="ARBA00032216"/>
    </source>
</evidence>
<dbReference type="SMART" id="SM00369">
    <property type="entry name" value="LRR_TYP"/>
    <property type="match status" value="8"/>
</dbReference>
<dbReference type="Gene3D" id="3.80.10.10">
    <property type="entry name" value="Ribonuclease Inhibitor"/>
    <property type="match status" value="3"/>
</dbReference>
<keyword evidence="20" id="KW-0325">Glycoprotein</keyword>
<keyword evidence="19" id="KW-1015">Disulfide bond</keyword>
<evidence type="ECO:0000256" key="2">
    <source>
        <dbReference type="ARBA" id="ARBA00005818"/>
    </source>
</evidence>
<comment type="catalytic activity">
    <reaction evidence="24">
        <text>L-seryl-[protein] + ATP = O-phospho-L-seryl-[protein] + ADP + H(+)</text>
        <dbReference type="Rhea" id="RHEA:17989"/>
        <dbReference type="Rhea" id="RHEA-COMP:9863"/>
        <dbReference type="Rhea" id="RHEA-COMP:11604"/>
        <dbReference type="ChEBI" id="CHEBI:15378"/>
        <dbReference type="ChEBI" id="CHEBI:29999"/>
        <dbReference type="ChEBI" id="CHEBI:30616"/>
        <dbReference type="ChEBI" id="CHEBI:83421"/>
        <dbReference type="ChEBI" id="CHEBI:456216"/>
        <dbReference type="EC" id="2.7.11.1"/>
    </reaction>
</comment>
<dbReference type="Pfam" id="PF13855">
    <property type="entry name" value="LRR_8"/>
    <property type="match status" value="2"/>
</dbReference>
<evidence type="ECO:0000256" key="6">
    <source>
        <dbReference type="ARBA" id="ARBA00018230"/>
    </source>
</evidence>
<evidence type="ECO:0000256" key="3">
    <source>
        <dbReference type="ARBA" id="ARBA00006692"/>
    </source>
</evidence>
<evidence type="ECO:0000256" key="8">
    <source>
        <dbReference type="ARBA" id="ARBA00022527"/>
    </source>
</evidence>
<evidence type="ECO:0000256" key="9">
    <source>
        <dbReference type="ARBA" id="ARBA00022530"/>
    </source>
</evidence>
<dbReference type="InterPro" id="IPR011009">
    <property type="entry name" value="Kinase-like_dom_sf"/>
</dbReference>
<evidence type="ECO:0000313" key="26">
    <source>
        <dbReference type="EMBL" id="KAK1899192.1"/>
    </source>
</evidence>
<keyword evidence="10" id="KW-0597">Phosphoprotein</keyword>
<dbReference type="PROSITE" id="PS00108">
    <property type="entry name" value="PROTEIN_KINASE_ST"/>
    <property type="match status" value="1"/>
</dbReference>
<sequence length="513" mass="58759">MDGGELFSHIQDRGNHAFTEREASNIMKSIGEAIHFLHFINIAHRDIKPENLLYTSKRPDAFLKLTDFGFAKEITTLNSLATPCFTPYYVGMKRRIRTGKYDFPKPEWSDVSDEAKQLICHLLKTEPTQRMNITEFINHPWINQSVEVPLTPLHTSRVLHEEQDVWEKVKRSLEGTLGIVDQSISQNYSQFKWLSYLRGRRRHAAWQAVDVDCPLECDCPSTFPTAMFCQNRNLQHVPYVPSHIKYVYLHRNKITGIKDGVFDNATSLIWVVLFQNQLDSDKIGKNVFSKLKHLDRLLLDHNELTRVPPNLPNSITDLRLGHNKISKIPSNSFEGMANLATLELQANVIEDVGGMLKGLKALTLLDMKKNKLSKIPDHLPERLQQLYLDFNQIQSVPAGFLTMNPKLQFVRLAHNKLTDKGLPSNVFNVSTLVELDLSFNKLEKIPVVSRNLENLYLQANEIKEFSLSSFCKTIDMTNFSSLRMLRLDANEISAKDIPAEAAYCLRRVGFIEV</sequence>
<dbReference type="PANTHER" id="PTHR45712">
    <property type="entry name" value="AGAP008170-PA"/>
    <property type="match status" value="1"/>
</dbReference>
<evidence type="ECO:0000259" key="25">
    <source>
        <dbReference type="PROSITE" id="PS50011"/>
    </source>
</evidence>
<dbReference type="PANTHER" id="PTHR45712:SF4">
    <property type="entry name" value="FIBROMODULIN"/>
    <property type="match status" value="1"/>
</dbReference>
<evidence type="ECO:0000256" key="24">
    <source>
        <dbReference type="ARBA" id="ARBA00048679"/>
    </source>
</evidence>
<evidence type="ECO:0000256" key="1">
    <source>
        <dbReference type="ARBA" id="ARBA00004498"/>
    </source>
</evidence>
<comment type="similarity">
    <text evidence="2">Belongs to the small leucine-rich proteoglycan (SLRP) family. SLRP class II subfamily.</text>
</comment>
<keyword evidence="14" id="KW-0677">Repeat</keyword>
<dbReference type="FunFam" id="3.80.10.10:FF:000073">
    <property type="entry name" value="Lumican"/>
    <property type="match status" value="1"/>
</dbReference>
<dbReference type="SUPFAM" id="SSF56112">
    <property type="entry name" value="Protein kinase-like (PK-like)"/>
    <property type="match status" value="1"/>
</dbReference>
<evidence type="ECO:0000256" key="19">
    <source>
        <dbReference type="ARBA" id="ARBA00023157"/>
    </source>
</evidence>
<keyword evidence="13" id="KW-0732">Signal</keyword>
<dbReference type="InterPro" id="IPR027442">
    <property type="entry name" value="MAPKAPK_C"/>
</dbReference>
<evidence type="ECO:0000256" key="21">
    <source>
        <dbReference type="ARBA" id="ARBA00025136"/>
    </source>
</evidence>
<dbReference type="InterPro" id="IPR032675">
    <property type="entry name" value="LRR_dom_sf"/>
</dbReference>
<evidence type="ECO:0000256" key="20">
    <source>
        <dbReference type="ARBA" id="ARBA00023180"/>
    </source>
</evidence>
<keyword evidence="18" id="KW-0654">Proteoglycan</keyword>
<comment type="catalytic activity">
    <reaction evidence="23">
        <text>L-threonyl-[protein] + ATP = O-phospho-L-threonyl-[protein] + ADP + H(+)</text>
        <dbReference type="Rhea" id="RHEA:46608"/>
        <dbReference type="Rhea" id="RHEA-COMP:11060"/>
        <dbReference type="Rhea" id="RHEA-COMP:11605"/>
        <dbReference type="ChEBI" id="CHEBI:15378"/>
        <dbReference type="ChEBI" id="CHEBI:30013"/>
        <dbReference type="ChEBI" id="CHEBI:30616"/>
        <dbReference type="ChEBI" id="CHEBI:61977"/>
        <dbReference type="ChEBI" id="CHEBI:456216"/>
        <dbReference type="EC" id="2.7.11.1"/>
    </reaction>
</comment>
<dbReference type="AlphaFoldDB" id="A0AAD9CDV4"/>
<keyword evidence="7" id="KW-0964">Secreted</keyword>
<evidence type="ECO:0000256" key="17">
    <source>
        <dbReference type="ARBA" id="ARBA00022840"/>
    </source>
</evidence>